<dbReference type="AlphaFoldDB" id="A0A2H1EID1"/>
<organism evidence="2 3">
    <name type="scientific">Nitrosotalea sinensis</name>
    <dbReference type="NCBI Taxonomy" id="1499975"/>
    <lineage>
        <taxon>Archaea</taxon>
        <taxon>Nitrososphaerota</taxon>
        <taxon>Nitrososphaeria</taxon>
        <taxon>Nitrosotaleales</taxon>
        <taxon>Nitrosotaleaceae</taxon>
        <taxon>Nitrosotalea</taxon>
    </lineage>
</organism>
<dbReference type="EMBL" id="FRFC01000004">
    <property type="protein sequence ID" value="SHO46953.1"/>
    <property type="molecule type" value="Genomic_DNA"/>
</dbReference>
<dbReference type="Pfam" id="PF13847">
    <property type="entry name" value="Methyltransf_31"/>
    <property type="match status" value="1"/>
</dbReference>
<dbReference type="Gene3D" id="3.40.50.150">
    <property type="entry name" value="Vaccinia Virus protein VP39"/>
    <property type="match status" value="1"/>
</dbReference>
<evidence type="ECO:0000313" key="2">
    <source>
        <dbReference type="EMBL" id="SHO46953.1"/>
    </source>
</evidence>
<dbReference type="OrthoDB" id="8915at2157"/>
<dbReference type="InterPro" id="IPR029063">
    <property type="entry name" value="SAM-dependent_MTases_sf"/>
</dbReference>
<dbReference type="PANTHER" id="PTHR43861:SF1">
    <property type="entry name" value="TRANS-ACONITATE 2-METHYLTRANSFERASE"/>
    <property type="match status" value="1"/>
</dbReference>
<evidence type="ECO:0000313" key="3">
    <source>
        <dbReference type="Proteomes" id="UP000232412"/>
    </source>
</evidence>
<evidence type="ECO:0000259" key="1">
    <source>
        <dbReference type="Pfam" id="PF13847"/>
    </source>
</evidence>
<dbReference type="RefSeq" id="WP_165775281.1">
    <property type="nucleotide sequence ID" value="NZ_FRFC01000004.1"/>
</dbReference>
<feature type="domain" description="Methyltransferase" evidence="1">
    <location>
        <begin position="55"/>
        <end position="166"/>
    </location>
</feature>
<dbReference type="PANTHER" id="PTHR43861">
    <property type="entry name" value="TRANS-ACONITATE 2-METHYLTRANSFERASE-RELATED"/>
    <property type="match status" value="1"/>
</dbReference>
<dbReference type="Proteomes" id="UP000232412">
    <property type="component" value="Unassembled WGS sequence"/>
</dbReference>
<gene>
    <name evidence="2" type="ORF">NSIN_30301</name>
</gene>
<protein>
    <submittedName>
        <fullName evidence="2">Putative methyltransferase type 11</fullName>
    </submittedName>
</protein>
<keyword evidence="3" id="KW-1185">Reference proteome</keyword>
<dbReference type="CDD" id="cd02440">
    <property type="entry name" value="AdoMet_MTases"/>
    <property type="match status" value="1"/>
</dbReference>
<dbReference type="SUPFAM" id="SSF53335">
    <property type="entry name" value="S-adenosyl-L-methionine-dependent methyltransferases"/>
    <property type="match status" value="1"/>
</dbReference>
<proteinExistence type="predicted"/>
<sequence length="287" mass="32426">MKQEENRSIFEPISYKISTKANWNTVAFEYHYNWADQKIGPFKSTEEVVKTANIQDDDKVLDIACGTGVVSKEISQLLGPNGLLIGIDLSRTALNIAKKTIASNQFNAIEMDVENLGLKFKFDKVTCQYGLMFFPDCRKVIGTVRELLDDKGMLVVAVHGLADDVPYFSTIMKPILEYIPDIRPKGSPTVHRFGNPDDLEKELAGAGFSDIKITRHDYSYEPGTFEEYWNDYMNSTANSIRSKIESRGKDVIDMIKNSAEKNALKYTRDNNITFPWTVFIASCSNKT</sequence>
<name>A0A2H1EID1_9ARCH</name>
<dbReference type="GO" id="GO:0008168">
    <property type="term" value="F:methyltransferase activity"/>
    <property type="evidence" value="ECO:0007669"/>
    <property type="project" value="UniProtKB-KW"/>
</dbReference>
<dbReference type="InterPro" id="IPR025714">
    <property type="entry name" value="Methyltranfer_dom"/>
</dbReference>
<accession>A0A2H1EID1</accession>
<keyword evidence="2" id="KW-0489">Methyltransferase</keyword>
<dbReference type="GO" id="GO:0032259">
    <property type="term" value="P:methylation"/>
    <property type="evidence" value="ECO:0007669"/>
    <property type="project" value="UniProtKB-KW"/>
</dbReference>
<keyword evidence="2" id="KW-0808">Transferase</keyword>
<reference evidence="3" key="1">
    <citation type="submission" date="2016-12" db="EMBL/GenBank/DDBJ databases">
        <authorList>
            <person name="Herbold C."/>
        </authorList>
    </citation>
    <scope>NUCLEOTIDE SEQUENCE [LARGE SCALE GENOMIC DNA]</scope>
</reference>